<protein>
    <submittedName>
        <fullName evidence="2">Uncharacterized protein</fullName>
    </submittedName>
</protein>
<dbReference type="EMBL" id="BGZK01002065">
    <property type="protein sequence ID" value="GBP90187.1"/>
    <property type="molecule type" value="Genomic_DNA"/>
</dbReference>
<evidence type="ECO:0000313" key="2">
    <source>
        <dbReference type="EMBL" id="GBP90187.1"/>
    </source>
</evidence>
<proteinExistence type="predicted"/>
<evidence type="ECO:0000313" key="3">
    <source>
        <dbReference type="Proteomes" id="UP000299102"/>
    </source>
</evidence>
<name>A0A4C1ZUC1_EUMVA</name>
<organism evidence="2 3">
    <name type="scientific">Eumeta variegata</name>
    <name type="common">Bagworm moth</name>
    <name type="synonym">Eumeta japonica</name>
    <dbReference type="NCBI Taxonomy" id="151549"/>
    <lineage>
        <taxon>Eukaryota</taxon>
        <taxon>Metazoa</taxon>
        <taxon>Ecdysozoa</taxon>
        <taxon>Arthropoda</taxon>
        <taxon>Hexapoda</taxon>
        <taxon>Insecta</taxon>
        <taxon>Pterygota</taxon>
        <taxon>Neoptera</taxon>
        <taxon>Endopterygota</taxon>
        <taxon>Lepidoptera</taxon>
        <taxon>Glossata</taxon>
        <taxon>Ditrysia</taxon>
        <taxon>Tineoidea</taxon>
        <taxon>Psychidae</taxon>
        <taxon>Oiketicinae</taxon>
        <taxon>Eumeta</taxon>
    </lineage>
</organism>
<comment type="caution">
    <text evidence="2">The sequence shown here is derived from an EMBL/GenBank/DDBJ whole genome shotgun (WGS) entry which is preliminary data.</text>
</comment>
<keyword evidence="3" id="KW-1185">Reference proteome</keyword>
<feature type="compositionally biased region" description="Polar residues" evidence="1">
    <location>
        <begin position="7"/>
        <end position="20"/>
    </location>
</feature>
<gene>
    <name evidence="2" type="ORF">EVAR_64169_1</name>
</gene>
<dbReference type="Proteomes" id="UP000299102">
    <property type="component" value="Unassembled WGS sequence"/>
</dbReference>
<feature type="region of interest" description="Disordered" evidence="1">
    <location>
        <begin position="1"/>
        <end position="23"/>
    </location>
</feature>
<sequence>MDREDNSGLTPTPAVGSQASDPEPLRLLEPTFFIEHVMSLVNSIMKATASAVTAALSSESLSSRHRHDFICYIRLRRKGVLVCCRPPEMEDFHFRLSIELRRITHESVDPVQASGT</sequence>
<evidence type="ECO:0000256" key="1">
    <source>
        <dbReference type="SAM" id="MobiDB-lite"/>
    </source>
</evidence>
<accession>A0A4C1ZUC1</accession>
<dbReference type="AlphaFoldDB" id="A0A4C1ZUC1"/>
<reference evidence="2 3" key="1">
    <citation type="journal article" date="2019" name="Commun. Biol.">
        <title>The bagworm genome reveals a unique fibroin gene that provides high tensile strength.</title>
        <authorList>
            <person name="Kono N."/>
            <person name="Nakamura H."/>
            <person name="Ohtoshi R."/>
            <person name="Tomita M."/>
            <person name="Numata K."/>
            <person name="Arakawa K."/>
        </authorList>
    </citation>
    <scope>NUCLEOTIDE SEQUENCE [LARGE SCALE GENOMIC DNA]</scope>
</reference>